<dbReference type="SUPFAM" id="SSF52172">
    <property type="entry name" value="CheY-like"/>
    <property type="match status" value="1"/>
</dbReference>
<dbReference type="Gene3D" id="3.30.450.20">
    <property type="entry name" value="PAS domain"/>
    <property type="match status" value="1"/>
</dbReference>
<evidence type="ECO:0000259" key="11">
    <source>
        <dbReference type="PROSITE" id="PS50109"/>
    </source>
</evidence>
<dbReference type="EMBL" id="JAAWWK010000007">
    <property type="protein sequence ID" value="NKI19346.1"/>
    <property type="molecule type" value="Genomic_DNA"/>
</dbReference>
<dbReference type="PROSITE" id="PS50109">
    <property type="entry name" value="HIS_KIN"/>
    <property type="match status" value="1"/>
</dbReference>
<reference evidence="14 15" key="1">
    <citation type="submission" date="2020-04" db="EMBL/GenBank/DDBJ databases">
        <authorList>
            <person name="Yoon J."/>
        </authorList>
    </citation>
    <scope>NUCLEOTIDE SEQUENCE [LARGE SCALE GENOMIC DNA]</scope>
    <source>
        <strain evidence="14 15">KMU-166</strain>
    </source>
</reference>
<dbReference type="InterPro" id="IPR036097">
    <property type="entry name" value="HisK_dim/P_sf"/>
</dbReference>
<dbReference type="InterPro" id="IPR011006">
    <property type="entry name" value="CheY-like_superfamily"/>
</dbReference>
<dbReference type="Gene3D" id="3.30.450.40">
    <property type="match status" value="1"/>
</dbReference>
<dbReference type="SMART" id="SM00065">
    <property type="entry name" value="GAF"/>
    <property type="match status" value="1"/>
</dbReference>
<dbReference type="InterPro" id="IPR029016">
    <property type="entry name" value="GAF-like_dom_sf"/>
</dbReference>
<dbReference type="PANTHER" id="PTHR45339:SF5">
    <property type="entry name" value="HISTIDINE KINASE"/>
    <property type="match status" value="1"/>
</dbReference>
<dbReference type="InterPro" id="IPR035965">
    <property type="entry name" value="PAS-like_dom_sf"/>
</dbReference>
<dbReference type="PROSITE" id="PS50839">
    <property type="entry name" value="CHASE"/>
    <property type="match status" value="1"/>
</dbReference>
<evidence type="ECO:0000259" key="13">
    <source>
        <dbReference type="PROSITE" id="PS50839"/>
    </source>
</evidence>
<sequence length="995" mass="110028">MEIATACVDEAERLEALYSLHLLDTPAEERFDRWTRLAQQYFDVPISLVCLVDVDRQWFKSKQGLDASETDRSISFCGHAIKDDDLFIVEDASLDPRFIDNPLVIGPPHIRFYAAKPLHSGNGRRIGTFCLIDSKPRRLSEKERLLLEQIGTMVEQEFTLHAPGKFRLLAQRSDNILGKFRDIVRPLQNRVAAALVSSISFIFILSIASAAEQQREQQLQAEADKALFSELVSIRGEIETALNAKLYLVQGLSGLVHANPQISETSFLQFARALGDGVNGIRSLQLAPDGIVRYVWPQQTNRAAIGHNLLGDEDRRAAANKAISSRKLWLAGPVTLLQGGQALIGRQAVFLASGTADEHFWGFATVLVDIDALIAEAGLDDFGQRYRFALRGVDAAGNTGDTFYGDASVFDNRAIQTTVTLPAGSWVIAAEPEPQPRHATAWLSIILGSFLVSILLYNLLRLPANLRRAAANASAALARSEGRFKDAIEALPDGFVIYDASDRIVVSNKKMRDLYPESAQALRRNTTFEEFLREGINGQQYTLRGSDTDFVQTHLGLHHQDAVDWEFELGDNRWIHVVENRMRDGGKVGFHRDITAQKLQQAQLLDAKQRAEHASEAKTRFLATISHELRTPLNGVLGLLSMLYDDISLNSRQRHYAETAHSSAQQLLAILNEILDISKLEAGKQELVLEPFSLLDTLNAAISLQRASIEQKGLELLVDIDPELDTVFKGDPARIRQVLLNLLNNACKFTHSGHIKLTARRADHSAERARIAIDISDTGIGFDGTQAARLFEPFTQLDNQADRQFSGTGLGLAICRQLMTLMGGEINADSRLGHGATFHLRFDLDYAAHAAPLPSKIHNASPTPKQLGWPTKRVLLAEDGATNQLVIKAMLNDTGYTLDIANDGLEAVQAIKNTVYDVALMDIYMPNMDGIAATTAIRTLENGKSLPIIALTANAMPDDREKFINAGMDDYLPKPVTRSDLLCAMYRAQTLEQVR</sequence>
<organism evidence="14 15">
    <name type="scientific">Spongiibacter thalassae</name>
    <dbReference type="NCBI Taxonomy" id="2721624"/>
    <lineage>
        <taxon>Bacteria</taxon>
        <taxon>Pseudomonadati</taxon>
        <taxon>Pseudomonadota</taxon>
        <taxon>Gammaproteobacteria</taxon>
        <taxon>Cellvibrionales</taxon>
        <taxon>Spongiibacteraceae</taxon>
        <taxon>Spongiibacter</taxon>
    </lineage>
</organism>
<dbReference type="SUPFAM" id="SSF55785">
    <property type="entry name" value="PYP-like sensor domain (PAS domain)"/>
    <property type="match status" value="1"/>
</dbReference>
<dbReference type="InterPro" id="IPR036890">
    <property type="entry name" value="HATPase_C_sf"/>
</dbReference>
<dbReference type="InterPro" id="IPR006189">
    <property type="entry name" value="CHASE_dom"/>
</dbReference>
<feature type="domain" description="CHASE" evidence="13">
    <location>
        <begin position="288"/>
        <end position="429"/>
    </location>
</feature>
<proteinExistence type="predicted"/>
<dbReference type="InterPro" id="IPR003661">
    <property type="entry name" value="HisK_dim/P_dom"/>
</dbReference>
<dbReference type="Proteomes" id="UP000765845">
    <property type="component" value="Unassembled WGS sequence"/>
</dbReference>
<evidence type="ECO:0000313" key="14">
    <source>
        <dbReference type="EMBL" id="NKI19346.1"/>
    </source>
</evidence>
<evidence type="ECO:0000256" key="7">
    <source>
        <dbReference type="ARBA" id="ARBA00022777"/>
    </source>
</evidence>
<keyword evidence="8" id="KW-1133">Transmembrane helix</keyword>
<feature type="domain" description="Histidine kinase" evidence="11">
    <location>
        <begin position="624"/>
        <end position="846"/>
    </location>
</feature>
<evidence type="ECO:0000256" key="8">
    <source>
        <dbReference type="ARBA" id="ARBA00022989"/>
    </source>
</evidence>
<dbReference type="SUPFAM" id="SSF55781">
    <property type="entry name" value="GAF domain-like"/>
    <property type="match status" value="1"/>
</dbReference>
<keyword evidence="15" id="KW-1185">Reference proteome</keyword>
<evidence type="ECO:0000256" key="3">
    <source>
        <dbReference type="ARBA" id="ARBA00012438"/>
    </source>
</evidence>
<dbReference type="Gene3D" id="3.40.50.2300">
    <property type="match status" value="1"/>
</dbReference>
<dbReference type="EC" id="2.7.13.3" evidence="3"/>
<evidence type="ECO:0000256" key="5">
    <source>
        <dbReference type="ARBA" id="ARBA00022679"/>
    </source>
</evidence>
<evidence type="ECO:0000256" key="9">
    <source>
        <dbReference type="ARBA" id="ARBA00023136"/>
    </source>
</evidence>
<dbReference type="SUPFAM" id="SSF55874">
    <property type="entry name" value="ATPase domain of HSP90 chaperone/DNA topoisomerase II/histidine kinase"/>
    <property type="match status" value="1"/>
</dbReference>
<keyword evidence="9" id="KW-0472">Membrane</keyword>
<dbReference type="Pfam" id="PF12860">
    <property type="entry name" value="PAS_7"/>
    <property type="match status" value="1"/>
</dbReference>
<dbReference type="Gene3D" id="1.10.287.130">
    <property type="match status" value="1"/>
</dbReference>
<dbReference type="InterPro" id="IPR005467">
    <property type="entry name" value="His_kinase_dom"/>
</dbReference>
<dbReference type="CDD" id="cd00082">
    <property type="entry name" value="HisKA"/>
    <property type="match status" value="1"/>
</dbReference>
<dbReference type="SMART" id="SM00387">
    <property type="entry name" value="HATPase_c"/>
    <property type="match status" value="1"/>
</dbReference>
<dbReference type="PANTHER" id="PTHR45339">
    <property type="entry name" value="HYBRID SIGNAL TRANSDUCTION HISTIDINE KINASE J"/>
    <property type="match status" value="1"/>
</dbReference>
<dbReference type="Pfam" id="PF00512">
    <property type="entry name" value="HisKA"/>
    <property type="match status" value="1"/>
</dbReference>
<keyword evidence="6" id="KW-0812">Transmembrane</keyword>
<comment type="subcellular location">
    <subcellularLocation>
        <location evidence="2">Membrane</location>
    </subcellularLocation>
</comment>
<dbReference type="SUPFAM" id="SSF47384">
    <property type="entry name" value="Homodimeric domain of signal transducing histidine kinase"/>
    <property type="match status" value="1"/>
</dbReference>
<evidence type="ECO:0000256" key="10">
    <source>
        <dbReference type="PROSITE-ProRule" id="PRU00169"/>
    </source>
</evidence>
<evidence type="ECO:0000256" key="1">
    <source>
        <dbReference type="ARBA" id="ARBA00000085"/>
    </source>
</evidence>
<dbReference type="PRINTS" id="PR00344">
    <property type="entry name" value="BCTRLSENSOR"/>
</dbReference>
<dbReference type="Pfam" id="PF01590">
    <property type="entry name" value="GAF"/>
    <property type="match status" value="1"/>
</dbReference>
<dbReference type="SMART" id="SM01079">
    <property type="entry name" value="CHASE"/>
    <property type="match status" value="1"/>
</dbReference>
<dbReference type="Gene3D" id="3.30.450.350">
    <property type="entry name" value="CHASE domain"/>
    <property type="match status" value="1"/>
</dbReference>
<dbReference type="Pfam" id="PF00072">
    <property type="entry name" value="Response_reg"/>
    <property type="match status" value="1"/>
</dbReference>
<evidence type="ECO:0000313" key="15">
    <source>
        <dbReference type="Proteomes" id="UP000765845"/>
    </source>
</evidence>
<accession>A0ABX1GK50</accession>
<evidence type="ECO:0000256" key="2">
    <source>
        <dbReference type="ARBA" id="ARBA00004370"/>
    </source>
</evidence>
<evidence type="ECO:0000256" key="6">
    <source>
        <dbReference type="ARBA" id="ARBA00022692"/>
    </source>
</evidence>
<dbReference type="InterPro" id="IPR003594">
    <property type="entry name" value="HATPase_dom"/>
</dbReference>
<dbReference type="InterPro" id="IPR001789">
    <property type="entry name" value="Sig_transdc_resp-reg_receiver"/>
</dbReference>
<gene>
    <name evidence="14" type="ORF">HCU74_18210</name>
</gene>
<comment type="caution">
    <text evidence="14">The sequence shown here is derived from an EMBL/GenBank/DDBJ whole genome shotgun (WGS) entry which is preliminary data.</text>
</comment>
<evidence type="ECO:0000259" key="12">
    <source>
        <dbReference type="PROSITE" id="PS50110"/>
    </source>
</evidence>
<name>A0ABX1GK50_9GAMM</name>
<dbReference type="InterPro" id="IPR003018">
    <property type="entry name" value="GAF"/>
</dbReference>
<dbReference type="PROSITE" id="PS50110">
    <property type="entry name" value="RESPONSE_REGULATORY"/>
    <property type="match status" value="1"/>
</dbReference>
<dbReference type="SMART" id="SM00388">
    <property type="entry name" value="HisKA"/>
    <property type="match status" value="1"/>
</dbReference>
<dbReference type="SMART" id="SM00448">
    <property type="entry name" value="REC"/>
    <property type="match status" value="1"/>
</dbReference>
<keyword evidence="4 10" id="KW-0597">Phosphoprotein</keyword>
<dbReference type="InterPro" id="IPR004358">
    <property type="entry name" value="Sig_transdc_His_kin-like_C"/>
</dbReference>
<dbReference type="CDD" id="cd16922">
    <property type="entry name" value="HATPase_EvgS-ArcB-TorS-like"/>
    <property type="match status" value="1"/>
</dbReference>
<protein>
    <recommendedName>
        <fullName evidence="3">histidine kinase</fullName>
        <ecNumber evidence="3">2.7.13.3</ecNumber>
    </recommendedName>
</protein>
<evidence type="ECO:0000256" key="4">
    <source>
        <dbReference type="ARBA" id="ARBA00022553"/>
    </source>
</evidence>
<dbReference type="Gene3D" id="3.30.565.10">
    <property type="entry name" value="Histidine kinase-like ATPase, C-terminal domain"/>
    <property type="match status" value="1"/>
</dbReference>
<dbReference type="RefSeq" id="WP_168451865.1">
    <property type="nucleotide sequence ID" value="NZ_JAAWWK010000007.1"/>
</dbReference>
<dbReference type="Pfam" id="PF03924">
    <property type="entry name" value="CHASE"/>
    <property type="match status" value="1"/>
</dbReference>
<keyword evidence="7" id="KW-0418">Kinase</keyword>
<dbReference type="InterPro" id="IPR042240">
    <property type="entry name" value="CHASE_sf"/>
</dbReference>
<feature type="modified residue" description="4-aspartylphosphate" evidence="10">
    <location>
        <position position="922"/>
    </location>
</feature>
<feature type="domain" description="Response regulatory" evidence="12">
    <location>
        <begin position="873"/>
        <end position="989"/>
    </location>
</feature>
<comment type="catalytic activity">
    <reaction evidence="1">
        <text>ATP + protein L-histidine = ADP + protein N-phospho-L-histidine.</text>
        <dbReference type="EC" id="2.7.13.3"/>
    </reaction>
</comment>
<dbReference type="Pfam" id="PF02518">
    <property type="entry name" value="HATPase_c"/>
    <property type="match status" value="1"/>
</dbReference>
<keyword evidence="5" id="KW-0808">Transferase</keyword>
<dbReference type="CDD" id="cd17546">
    <property type="entry name" value="REC_hyHK_CKI1_RcsC-like"/>
    <property type="match status" value="1"/>
</dbReference>